<protein>
    <submittedName>
        <fullName evidence="2">PCYCGC motif-containing (Lipo)protein</fullName>
    </submittedName>
</protein>
<name>A0ABV8KDA2_9BACL</name>
<accession>A0ABV8KDA2</accession>
<reference evidence="3" key="1">
    <citation type="journal article" date="2019" name="Int. J. Syst. Evol. Microbiol.">
        <title>The Global Catalogue of Microorganisms (GCM) 10K type strain sequencing project: providing services to taxonomists for standard genome sequencing and annotation.</title>
        <authorList>
            <consortium name="The Broad Institute Genomics Platform"/>
            <consortium name="The Broad Institute Genome Sequencing Center for Infectious Disease"/>
            <person name="Wu L."/>
            <person name="Ma J."/>
        </authorList>
    </citation>
    <scope>NUCLEOTIDE SEQUENCE [LARGE SCALE GENOMIC DNA]</scope>
    <source>
        <strain evidence="3">IBRC-M 10987</strain>
    </source>
</reference>
<dbReference type="Pfam" id="PF13798">
    <property type="entry name" value="PCYCGC"/>
    <property type="match status" value="1"/>
</dbReference>
<sequence>MKTNQAMLNLRRTFIYGTCAAALAISLSGCAGGKAEKNVADAVAVASAHAGHADTHLPNGDLRQTTAGVETLPAFLTDAHGVIVQAYQAAATAQDVLAYIPCYCGCGDSAGHRSNLECFIHETKPDGSVTWDDHGTRCGTCMEIAVQAAVMKQEGKSVSDIRSAIETKYSSQAQYATDTPPPPAS</sequence>
<dbReference type="EMBL" id="JBHSAM010000036">
    <property type="protein sequence ID" value="MFC4103862.1"/>
    <property type="molecule type" value="Genomic_DNA"/>
</dbReference>
<keyword evidence="3" id="KW-1185">Reference proteome</keyword>
<evidence type="ECO:0000313" key="2">
    <source>
        <dbReference type="EMBL" id="MFC4103862.1"/>
    </source>
</evidence>
<feature type="chain" id="PRO_5045456078" evidence="1">
    <location>
        <begin position="32"/>
        <end position="185"/>
    </location>
</feature>
<dbReference type="PROSITE" id="PS51257">
    <property type="entry name" value="PROKAR_LIPOPROTEIN"/>
    <property type="match status" value="1"/>
</dbReference>
<gene>
    <name evidence="2" type="ORF">ACFOZ8_29995</name>
</gene>
<dbReference type="PROSITE" id="PS51318">
    <property type="entry name" value="TAT"/>
    <property type="match status" value="1"/>
</dbReference>
<dbReference type="RefSeq" id="WP_377722423.1">
    <property type="nucleotide sequence ID" value="NZ_JBHSAM010000036.1"/>
</dbReference>
<keyword evidence="1" id="KW-0732">Signal</keyword>
<dbReference type="Proteomes" id="UP001595715">
    <property type="component" value="Unassembled WGS sequence"/>
</dbReference>
<organism evidence="2 3">
    <name type="scientific">Paenibacillus xanthanilyticus</name>
    <dbReference type="NCBI Taxonomy" id="1783531"/>
    <lineage>
        <taxon>Bacteria</taxon>
        <taxon>Bacillati</taxon>
        <taxon>Bacillota</taxon>
        <taxon>Bacilli</taxon>
        <taxon>Bacillales</taxon>
        <taxon>Paenibacillaceae</taxon>
        <taxon>Paenibacillus</taxon>
    </lineage>
</organism>
<evidence type="ECO:0000256" key="1">
    <source>
        <dbReference type="SAM" id="SignalP"/>
    </source>
</evidence>
<dbReference type="InterPro" id="IPR025673">
    <property type="entry name" value="PCYCGC"/>
</dbReference>
<evidence type="ECO:0000313" key="3">
    <source>
        <dbReference type="Proteomes" id="UP001595715"/>
    </source>
</evidence>
<feature type="signal peptide" evidence="1">
    <location>
        <begin position="1"/>
        <end position="31"/>
    </location>
</feature>
<dbReference type="InterPro" id="IPR006311">
    <property type="entry name" value="TAT_signal"/>
</dbReference>
<proteinExistence type="predicted"/>
<comment type="caution">
    <text evidence="2">The sequence shown here is derived from an EMBL/GenBank/DDBJ whole genome shotgun (WGS) entry which is preliminary data.</text>
</comment>